<gene>
    <name evidence="3" type="ORF">GM31_00200</name>
</gene>
<dbReference type="InterPro" id="IPR002656">
    <property type="entry name" value="Acyl_transf_3_dom"/>
</dbReference>
<dbReference type="PANTHER" id="PTHR23028:SF53">
    <property type="entry name" value="ACYL_TRANSF_3 DOMAIN-CONTAINING PROTEIN"/>
    <property type="match status" value="1"/>
</dbReference>
<name>A0A0L0GTS7_9ENTR</name>
<feature type="domain" description="Acyltransferase 3" evidence="2">
    <location>
        <begin position="10"/>
        <end position="335"/>
    </location>
</feature>
<feature type="transmembrane region" description="Helical" evidence="1">
    <location>
        <begin position="84"/>
        <end position="101"/>
    </location>
</feature>
<dbReference type="EMBL" id="JNGI01000104">
    <property type="protein sequence ID" value="KNC92156.1"/>
    <property type="molecule type" value="Genomic_DNA"/>
</dbReference>
<evidence type="ECO:0000313" key="3">
    <source>
        <dbReference type="EMBL" id="KNC92156.1"/>
    </source>
</evidence>
<sequence length="358" mass="40041">METNKKKPVYSIQVMRGIAAVAVMLLHHNPFIAIPTGSFFAKVIPGASWGVDLFFMISGFIAAYTVNINASGHLAGINYIVRRFIRIIPLYYILTILSFGSDKTAWLNSMKSLLFIPIGGATGPAYGGAQIGQGWTLNYEMYFYLIVTASFLFGRLKWYFVFFAISGSVIVAYMLSAPDSSYLIHGPSFSVTYISLITHPIIFEFLFGTAVGLYYPRLSTQLNLLQLFLCIAGIGIFVYNAVMQKWVGLGLQGWGFPSAMLLCAALKLEKCGFTLKNRYLLLLGTYSYSIYLLHENIKNIFIKLSKHIDKTFHMPDLLILLLSIITTLLLSALTYKLIEVKLANWLKAKFNISPSMQV</sequence>
<dbReference type="InterPro" id="IPR050879">
    <property type="entry name" value="Acyltransferase_3"/>
</dbReference>
<keyword evidence="1" id="KW-0812">Transmembrane</keyword>
<dbReference type="RefSeq" id="WP_049857461.1">
    <property type="nucleotide sequence ID" value="NZ_JNGI01000104.1"/>
</dbReference>
<accession>A0A0L0GTS7</accession>
<organism evidence="3 4">
    <name type="scientific">Trabulsiella odontotermitis</name>
    <dbReference type="NCBI Taxonomy" id="379893"/>
    <lineage>
        <taxon>Bacteria</taxon>
        <taxon>Pseudomonadati</taxon>
        <taxon>Pseudomonadota</taxon>
        <taxon>Gammaproteobacteria</taxon>
        <taxon>Enterobacterales</taxon>
        <taxon>Enterobacteriaceae</taxon>
        <taxon>Trabulsiella</taxon>
    </lineage>
</organism>
<dbReference type="GO" id="GO:0016020">
    <property type="term" value="C:membrane"/>
    <property type="evidence" value="ECO:0007669"/>
    <property type="project" value="TreeGrafter"/>
</dbReference>
<dbReference type="GO" id="GO:0000271">
    <property type="term" value="P:polysaccharide biosynthetic process"/>
    <property type="evidence" value="ECO:0007669"/>
    <property type="project" value="TreeGrafter"/>
</dbReference>
<keyword evidence="4" id="KW-1185">Reference proteome</keyword>
<feature type="transmembrane region" description="Helical" evidence="1">
    <location>
        <begin position="158"/>
        <end position="176"/>
    </location>
</feature>
<feature type="transmembrane region" description="Helical" evidence="1">
    <location>
        <begin position="21"/>
        <end position="41"/>
    </location>
</feature>
<dbReference type="Proteomes" id="UP000037393">
    <property type="component" value="Unassembled WGS sequence"/>
</dbReference>
<dbReference type="OrthoDB" id="9767863at2"/>
<comment type="caution">
    <text evidence="3">The sequence shown here is derived from an EMBL/GenBank/DDBJ whole genome shotgun (WGS) entry which is preliminary data.</text>
</comment>
<dbReference type="AlphaFoldDB" id="A0A0L0GTS7"/>
<reference evidence="3 4" key="1">
    <citation type="journal article" date="2015" name="Appl. Environ. Microbiol.">
        <title>The Enterobacterium Trabulsiella odontotermitis Presents Novel Adaptations Related to Its Association with Fungus-Growing Termites.</title>
        <authorList>
            <person name="Sapountzis P."/>
            <person name="Gruntjes T."/>
            <person name="Otani S."/>
            <person name="Estevez J."/>
            <person name="da Costa R.R."/>
            <person name="Plunkett G.3rd."/>
            <person name="Perna N.T."/>
            <person name="Poulsen M."/>
        </authorList>
    </citation>
    <scope>NUCLEOTIDE SEQUENCE [LARGE SCALE GENOMIC DNA]</scope>
    <source>
        <strain evidence="3 4">12</strain>
    </source>
</reference>
<keyword evidence="1" id="KW-1133">Transmembrane helix</keyword>
<dbReference type="GO" id="GO:0016747">
    <property type="term" value="F:acyltransferase activity, transferring groups other than amino-acyl groups"/>
    <property type="evidence" value="ECO:0007669"/>
    <property type="project" value="InterPro"/>
</dbReference>
<proteinExistence type="predicted"/>
<feature type="transmembrane region" description="Helical" evidence="1">
    <location>
        <begin position="246"/>
        <end position="266"/>
    </location>
</feature>
<feature type="transmembrane region" description="Helical" evidence="1">
    <location>
        <begin position="196"/>
        <end position="215"/>
    </location>
</feature>
<feature type="transmembrane region" description="Helical" evidence="1">
    <location>
        <begin position="317"/>
        <end position="338"/>
    </location>
</feature>
<dbReference type="PANTHER" id="PTHR23028">
    <property type="entry name" value="ACETYLTRANSFERASE"/>
    <property type="match status" value="1"/>
</dbReference>
<dbReference type="PATRIC" id="fig|379893.4.peg.42"/>
<feature type="transmembrane region" description="Helical" evidence="1">
    <location>
        <begin position="222"/>
        <end position="240"/>
    </location>
</feature>
<keyword evidence="1" id="KW-0472">Membrane</keyword>
<evidence type="ECO:0000259" key="2">
    <source>
        <dbReference type="Pfam" id="PF01757"/>
    </source>
</evidence>
<evidence type="ECO:0000256" key="1">
    <source>
        <dbReference type="SAM" id="Phobius"/>
    </source>
</evidence>
<dbReference type="Pfam" id="PF01757">
    <property type="entry name" value="Acyl_transf_3"/>
    <property type="match status" value="1"/>
</dbReference>
<feature type="transmembrane region" description="Helical" evidence="1">
    <location>
        <begin position="278"/>
        <end position="297"/>
    </location>
</feature>
<evidence type="ECO:0000313" key="4">
    <source>
        <dbReference type="Proteomes" id="UP000037393"/>
    </source>
</evidence>
<feature type="transmembrane region" description="Helical" evidence="1">
    <location>
        <begin position="53"/>
        <end position="72"/>
    </location>
</feature>
<protein>
    <recommendedName>
        <fullName evidence="2">Acyltransferase 3 domain-containing protein</fullName>
    </recommendedName>
</protein>